<evidence type="ECO:0000313" key="7">
    <source>
        <dbReference type="EMBL" id="KAF4635439.1"/>
    </source>
</evidence>
<keyword evidence="5" id="KW-0732">Signal</keyword>
<keyword evidence="8" id="KW-1185">Reference proteome</keyword>
<dbReference type="GO" id="GO:0000324">
    <property type="term" value="C:fungal-type vacuole"/>
    <property type="evidence" value="ECO:0007669"/>
    <property type="project" value="TreeGrafter"/>
</dbReference>
<evidence type="ECO:0000256" key="1">
    <source>
        <dbReference type="ARBA" id="ARBA00007447"/>
    </source>
</evidence>
<evidence type="ECO:0000259" key="6">
    <source>
        <dbReference type="PROSITE" id="PS51767"/>
    </source>
</evidence>
<dbReference type="GO" id="GO:0004190">
    <property type="term" value="F:aspartic-type endopeptidase activity"/>
    <property type="evidence" value="ECO:0007669"/>
    <property type="project" value="UniProtKB-KW"/>
</dbReference>
<proteinExistence type="inferred from homology"/>
<dbReference type="InterPro" id="IPR034164">
    <property type="entry name" value="Pepsin-like_dom"/>
</dbReference>
<evidence type="ECO:0000256" key="2">
    <source>
        <dbReference type="ARBA" id="ARBA00022750"/>
    </source>
</evidence>
<dbReference type="OrthoDB" id="15189at2759"/>
<dbReference type="PROSITE" id="PS00141">
    <property type="entry name" value="ASP_PROTEASE"/>
    <property type="match status" value="1"/>
</dbReference>
<dbReference type="InterPro" id="IPR021109">
    <property type="entry name" value="Peptidase_aspartic_dom_sf"/>
</dbReference>
<dbReference type="CDD" id="cd05471">
    <property type="entry name" value="pepsin_like"/>
    <property type="match status" value="1"/>
</dbReference>
<dbReference type="PANTHER" id="PTHR47966:SF47">
    <property type="entry name" value="ENDOPEPTIDASE, PUTATIVE (AFU_ORTHOLOGUE AFUA_3G01220)-RELATED"/>
    <property type="match status" value="1"/>
</dbReference>
<feature type="active site" evidence="3">
    <location>
        <position position="325"/>
    </location>
</feature>
<dbReference type="GO" id="GO:0006508">
    <property type="term" value="P:proteolysis"/>
    <property type="evidence" value="ECO:0007669"/>
    <property type="project" value="UniProtKB-KW"/>
</dbReference>
<dbReference type="Pfam" id="PF00026">
    <property type="entry name" value="Asp"/>
    <property type="match status" value="1"/>
</dbReference>
<dbReference type="PROSITE" id="PS51767">
    <property type="entry name" value="PEPTIDASE_A1"/>
    <property type="match status" value="1"/>
</dbReference>
<dbReference type="InterPro" id="IPR001969">
    <property type="entry name" value="Aspartic_peptidase_AS"/>
</dbReference>
<dbReference type="PANTHER" id="PTHR47966">
    <property type="entry name" value="BETA-SITE APP-CLEAVING ENZYME, ISOFORM A-RELATED"/>
    <property type="match status" value="1"/>
</dbReference>
<comment type="caution">
    <text evidence="7">The sequence shown here is derived from an EMBL/GenBank/DDBJ whole genome shotgun (WGS) entry which is preliminary data.</text>
</comment>
<keyword evidence="4" id="KW-0645">Protease</keyword>
<dbReference type="SUPFAM" id="SSF50630">
    <property type="entry name" value="Acid proteases"/>
    <property type="match status" value="1"/>
</dbReference>
<dbReference type="Proteomes" id="UP000566819">
    <property type="component" value="Unassembled WGS sequence"/>
</dbReference>
<dbReference type="AlphaFoldDB" id="A0A8H4RUZ3"/>
<keyword evidence="2 4" id="KW-0064">Aspartyl protease</keyword>
<evidence type="ECO:0000256" key="5">
    <source>
        <dbReference type="SAM" id="SignalP"/>
    </source>
</evidence>
<feature type="chain" id="PRO_5034111493" description="Peptidase A1 domain-containing protein" evidence="5">
    <location>
        <begin position="24"/>
        <end position="437"/>
    </location>
</feature>
<dbReference type="InterPro" id="IPR001461">
    <property type="entry name" value="Aspartic_peptidase_A1"/>
</dbReference>
<dbReference type="InterPro" id="IPR033121">
    <property type="entry name" value="PEPTIDASE_A1"/>
</dbReference>
<gene>
    <name evidence="7" type="ORF">G7Y89_g2651</name>
</gene>
<feature type="signal peptide" evidence="5">
    <location>
        <begin position="1"/>
        <end position="23"/>
    </location>
</feature>
<accession>A0A8H4RUZ3</accession>
<feature type="domain" description="Peptidase A1" evidence="6">
    <location>
        <begin position="76"/>
        <end position="432"/>
    </location>
</feature>
<comment type="similarity">
    <text evidence="1 4">Belongs to the peptidase A1 family.</text>
</comment>
<reference evidence="7 8" key="1">
    <citation type="submission" date="2020-03" db="EMBL/GenBank/DDBJ databases">
        <title>Draft Genome Sequence of Cudoniella acicularis.</title>
        <authorList>
            <person name="Buettner E."/>
            <person name="Kellner H."/>
        </authorList>
    </citation>
    <scope>NUCLEOTIDE SEQUENCE [LARGE SCALE GENOMIC DNA]</scope>
    <source>
        <strain evidence="7 8">DSM 108380</strain>
    </source>
</reference>
<evidence type="ECO:0000256" key="4">
    <source>
        <dbReference type="RuleBase" id="RU000454"/>
    </source>
</evidence>
<dbReference type="PRINTS" id="PR00792">
    <property type="entry name" value="PEPSIN"/>
</dbReference>
<dbReference type="Gene3D" id="2.40.70.10">
    <property type="entry name" value="Acid Proteases"/>
    <property type="match status" value="2"/>
</dbReference>
<evidence type="ECO:0000313" key="8">
    <source>
        <dbReference type="Proteomes" id="UP000566819"/>
    </source>
</evidence>
<sequence>MSLVSLTHIATFIFILTAFHADAAVIPKSYSVRGEDHVTITANVIPVSRRASSQRGLYRKGYGATTVTSLDFGLELATILNFGNKDFEVIVDTGSSDTWIAASNFQCLDIFSDPLPRDLCGFGPTFDKNRSSFEEIPNENFNIQYGDGSALVGIVGYEKLSIAGITLSKQEIAVVEDAIYSGDGVTSGLMGLSYPTLTSAFNGTDPNGDFGNTGRLQYAPIITSMIQQGSISPVFSLAIERGPVNASAGVIAFGGIPHIHVESPYVSTPIQMTSIDFFGTNITTPTYQFYSIYPDAFVYGPPSKSDHTAPNVTSYNSSQILHIVDSGTSLNLLPGDLADAVAAQFNPPAVYDPTTGTYVVPCNAEAPYFGVQISGQILYLNPKDMTYELGGVCKSTIANAGPAGEGTFILGDPFFRNVVAVFDIGAEVMRFASRQNY</sequence>
<dbReference type="EMBL" id="JAAMPI010000119">
    <property type="protein sequence ID" value="KAF4635439.1"/>
    <property type="molecule type" value="Genomic_DNA"/>
</dbReference>
<evidence type="ECO:0000256" key="3">
    <source>
        <dbReference type="PIRSR" id="PIRSR601461-1"/>
    </source>
</evidence>
<organism evidence="7 8">
    <name type="scientific">Cudoniella acicularis</name>
    <dbReference type="NCBI Taxonomy" id="354080"/>
    <lineage>
        <taxon>Eukaryota</taxon>
        <taxon>Fungi</taxon>
        <taxon>Dikarya</taxon>
        <taxon>Ascomycota</taxon>
        <taxon>Pezizomycotina</taxon>
        <taxon>Leotiomycetes</taxon>
        <taxon>Helotiales</taxon>
        <taxon>Tricladiaceae</taxon>
        <taxon>Cudoniella</taxon>
    </lineage>
</organism>
<keyword evidence="4" id="KW-0378">Hydrolase</keyword>
<name>A0A8H4RUZ3_9HELO</name>
<protein>
    <recommendedName>
        <fullName evidence="6">Peptidase A1 domain-containing protein</fullName>
    </recommendedName>
</protein>
<feature type="active site" evidence="3">
    <location>
        <position position="92"/>
    </location>
</feature>